<reference evidence="2" key="1">
    <citation type="submission" date="2023-06" db="EMBL/GenBank/DDBJ databases">
        <authorList>
            <consortium name="Lawrence Berkeley National Laboratory"/>
            <person name="Ahrendt S."/>
            <person name="Sahu N."/>
            <person name="Indic B."/>
            <person name="Wong-Bajracharya J."/>
            <person name="Merenyi Z."/>
            <person name="Ke H.-M."/>
            <person name="Monk M."/>
            <person name="Kocsube S."/>
            <person name="Drula E."/>
            <person name="Lipzen A."/>
            <person name="Balint B."/>
            <person name="Henrissat B."/>
            <person name="Andreopoulos B."/>
            <person name="Martin F.M."/>
            <person name="Harder C.B."/>
            <person name="Rigling D."/>
            <person name="Ford K.L."/>
            <person name="Foster G.D."/>
            <person name="Pangilinan J."/>
            <person name="Papanicolaou A."/>
            <person name="Barry K."/>
            <person name="LaButti K."/>
            <person name="Viragh M."/>
            <person name="Koriabine M."/>
            <person name="Yan M."/>
            <person name="Riley R."/>
            <person name="Champramary S."/>
            <person name="Plett K.L."/>
            <person name="Tsai I.J."/>
            <person name="Slot J."/>
            <person name="Sipos G."/>
            <person name="Plett J."/>
            <person name="Nagy L.G."/>
            <person name="Grigoriev I.V."/>
        </authorList>
    </citation>
    <scope>NUCLEOTIDE SEQUENCE</scope>
    <source>
        <strain evidence="2">ICMP 16352</strain>
    </source>
</reference>
<dbReference type="Proteomes" id="UP001175227">
    <property type="component" value="Unassembled WGS sequence"/>
</dbReference>
<protein>
    <recommendedName>
        <fullName evidence="1">AMP-dependent synthetase/ligase domain-containing protein</fullName>
    </recommendedName>
</protein>
<dbReference type="InterPro" id="IPR000873">
    <property type="entry name" value="AMP-dep_synth/lig_dom"/>
</dbReference>
<feature type="domain" description="AMP-dependent synthetase/ligase" evidence="1">
    <location>
        <begin position="20"/>
        <end position="85"/>
    </location>
</feature>
<dbReference type="PANTHER" id="PTHR24096:SF393">
    <property type="entry name" value="LIGASE, PUTATIVE-RELATED"/>
    <property type="match status" value="1"/>
</dbReference>
<dbReference type="Pfam" id="PF00501">
    <property type="entry name" value="AMP-binding"/>
    <property type="match status" value="1"/>
</dbReference>
<keyword evidence="3" id="KW-1185">Reference proteome</keyword>
<dbReference type="InterPro" id="IPR042099">
    <property type="entry name" value="ANL_N_sf"/>
</dbReference>
<dbReference type="GO" id="GO:0019748">
    <property type="term" value="P:secondary metabolic process"/>
    <property type="evidence" value="ECO:0007669"/>
    <property type="project" value="TreeGrafter"/>
</dbReference>
<evidence type="ECO:0000313" key="2">
    <source>
        <dbReference type="EMBL" id="KAK0481293.1"/>
    </source>
</evidence>
<dbReference type="PANTHER" id="PTHR24096">
    <property type="entry name" value="LONG-CHAIN-FATTY-ACID--COA LIGASE"/>
    <property type="match status" value="1"/>
</dbReference>
<accession>A0AA39PBQ5</accession>
<evidence type="ECO:0000259" key="1">
    <source>
        <dbReference type="Pfam" id="PF00501"/>
    </source>
</evidence>
<dbReference type="SUPFAM" id="SSF56801">
    <property type="entry name" value="Acetyl-CoA synthetase-like"/>
    <property type="match status" value="1"/>
</dbReference>
<name>A0AA39PBQ5_9AGAR</name>
<comment type="caution">
    <text evidence="2">The sequence shown here is derived from an EMBL/GenBank/DDBJ whole genome shotgun (WGS) entry which is preliminary data.</text>
</comment>
<organism evidence="2 3">
    <name type="scientific">Armillaria novae-zelandiae</name>
    <dbReference type="NCBI Taxonomy" id="153914"/>
    <lineage>
        <taxon>Eukaryota</taxon>
        <taxon>Fungi</taxon>
        <taxon>Dikarya</taxon>
        <taxon>Basidiomycota</taxon>
        <taxon>Agaricomycotina</taxon>
        <taxon>Agaricomycetes</taxon>
        <taxon>Agaricomycetidae</taxon>
        <taxon>Agaricales</taxon>
        <taxon>Marasmiineae</taxon>
        <taxon>Physalacriaceae</taxon>
        <taxon>Armillaria</taxon>
    </lineage>
</organism>
<proteinExistence type="predicted"/>
<dbReference type="AlphaFoldDB" id="A0AA39PBQ5"/>
<dbReference type="GO" id="GO:0016405">
    <property type="term" value="F:CoA-ligase activity"/>
    <property type="evidence" value="ECO:0007669"/>
    <property type="project" value="TreeGrafter"/>
</dbReference>
<evidence type="ECO:0000313" key="3">
    <source>
        <dbReference type="Proteomes" id="UP001175227"/>
    </source>
</evidence>
<dbReference type="Gene3D" id="3.40.50.12780">
    <property type="entry name" value="N-terminal domain of ligase-like"/>
    <property type="match status" value="1"/>
</dbReference>
<gene>
    <name evidence="2" type="ORF">IW261DRAFT_1562580</name>
</gene>
<dbReference type="EMBL" id="JAUEPR010000008">
    <property type="protein sequence ID" value="KAK0481293.1"/>
    <property type="molecule type" value="Genomic_DNA"/>
</dbReference>
<sequence length="192" mass="20714">MPEFNTLSFLPLTITEHISGQAYGLTETNAASVGVIGPDYVANLDSCRFILPSNNIVIIKDGIKAAPKEAGEIWLCGPNIMKGYFGDAATTEKVLTKDGWFKTGDLGCIDEDSYVYIKDRIKDIIICGGENIMSITSLRISSINNNRCVLGAAAVGVPDERLGELVTVLVTIKPGYQGMVDEKKLLAVVEKL</sequence>